<sequence length="28" mass="3404">FFTGANEDRGFVQKLWGVIHDDWQFKDF</sequence>
<feature type="non-terminal residue" evidence="1">
    <location>
        <position position="1"/>
    </location>
</feature>
<dbReference type="AlphaFoldDB" id="A0A8J2NKL3"/>
<comment type="caution">
    <text evidence="1">The sequence shown here is derived from an EMBL/GenBank/DDBJ whole genome shotgun (WGS) entry which is preliminary data.</text>
</comment>
<reference evidence="1" key="1">
    <citation type="submission" date="2021-06" db="EMBL/GenBank/DDBJ databases">
        <authorList>
            <person name="Hodson N. C."/>
            <person name="Mongue J. A."/>
            <person name="Jaron S. K."/>
        </authorList>
    </citation>
    <scope>NUCLEOTIDE SEQUENCE</scope>
</reference>
<dbReference type="EMBL" id="CAJVCH010038526">
    <property type="protein sequence ID" value="CAG7716446.1"/>
    <property type="molecule type" value="Genomic_DNA"/>
</dbReference>
<proteinExistence type="predicted"/>
<dbReference type="Proteomes" id="UP000708208">
    <property type="component" value="Unassembled WGS sequence"/>
</dbReference>
<gene>
    <name evidence="1" type="ORF">AFUS01_LOCUS5955</name>
</gene>
<accession>A0A8J2NKL3</accession>
<evidence type="ECO:0000313" key="2">
    <source>
        <dbReference type="Proteomes" id="UP000708208"/>
    </source>
</evidence>
<evidence type="ECO:0000313" key="1">
    <source>
        <dbReference type="EMBL" id="CAG7716446.1"/>
    </source>
</evidence>
<protein>
    <submittedName>
        <fullName evidence="1">Uncharacterized protein</fullName>
    </submittedName>
</protein>
<keyword evidence="2" id="KW-1185">Reference proteome</keyword>
<organism evidence="1 2">
    <name type="scientific">Allacma fusca</name>
    <dbReference type="NCBI Taxonomy" id="39272"/>
    <lineage>
        <taxon>Eukaryota</taxon>
        <taxon>Metazoa</taxon>
        <taxon>Ecdysozoa</taxon>
        <taxon>Arthropoda</taxon>
        <taxon>Hexapoda</taxon>
        <taxon>Collembola</taxon>
        <taxon>Symphypleona</taxon>
        <taxon>Sminthuridae</taxon>
        <taxon>Allacma</taxon>
    </lineage>
</organism>
<name>A0A8J2NKL3_9HEXA</name>